<dbReference type="InterPro" id="IPR000792">
    <property type="entry name" value="Tscrpt_reg_LuxR_C"/>
</dbReference>
<dbReference type="PROSITE" id="PS50043">
    <property type="entry name" value="HTH_LUXR_2"/>
    <property type="match status" value="1"/>
</dbReference>
<gene>
    <name evidence="5" type="ORF">POM99_10800</name>
</gene>
<evidence type="ECO:0000256" key="1">
    <source>
        <dbReference type="ARBA" id="ARBA00023015"/>
    </source>
</evidence>
<dbReference type="InterPro" id="IPR005143">
    <property type="entry name" value="TF_LuxR_autoind-bd_dom"/>
</dbReference>
<dbReference type="SUPFAM" id="SSF75516">
    <property type="entry name" value="Pheromone-binding domain of LuxR-like quorum-sensing transcription factors"/>
    <property type="match status" value="1"/>
</dbReference>
<organism evidence="5 6">
    <name type="scientific">Novosphingobium cyanobacteriorum</name>
    <dbReference type="NCBI Taxonomy" id="3024215"/>
    <lineage>
        <taxon>Bacteria</taxon>
        <taxon>Pseudomonadati</taxon>
        <taxon>Pseudomonadota</taxon>
        <taxon>Alphaproteobacteria</taxon>
        <taxon>Sphingomonadales</taxon>
        <taxon>Sphingomonadaceae</taxon>
        <taxon>Novosphingobium</taxon>
    </lineage>
</organism>
<dbReference type="Pfam" id="PF03472">
    <property type="entry name" value="Autoind_bind"/>
    <property type="match status" value="1"/>
</dbReference>
<dbReference type="CDD" id="cd06170">
    <property type="entry name" value="LuxR_C_like"/>
    <property type="match status" value="1"/>
</dbReference>
<evidence type="ECO:0000259" key="4">
    <source>
        <dbReference type="PROSITE" id="PS50043"/>
    </source>
</evidence>
<dbReference type="RefSeq" id="WP_277277634.1">
    <property type="nucleotide sequence ID" value="NZ_JAROCY010000009.1"/>
</dbReference>
<dbReference type="PRINTS" id="PR00038">
    <property type="entry name" value="HTHLUXR"/>
</dbReference>
<keyword evidence="2" id="KW-0238">DNA-binding</keyword>
<keyword evidence="6" id="KW-1185">Reference proteome</keyword>
<accession>A0ABT6CKU5</accession>
<dbReference type="Gene3D" id="1.10.10.10">
    <property type="entry name" value="Winged helix-like DNA-binding domain superfamily/Winged helix DNA-binding domain"/>
    <property type="match status" value="1"/>
</dbReference>
<dbReference type="PANTHER" id="PTHR44688:SF16">
    <property type="entry name" value="DNA-BINDING TRANSCRIPTIONAL ACTIVATOR DEVR_DOSR"/>
    <property type="match status" value="1"/>
</dbReference>
<dbReference type="PANTHER" id="PTHR44688">
    <property type="entry name" value="DNA-BINDING TRANSCRIPTIONAL ACTIVATOR DEVR_DOSR"/>
    <property type="match status" value="1"/>
</dbReference>
<evidence type="ECO:0000256" key="3">
    <source>
        <dbReference type="ARBA" id="ARBA00023163"/>
    </source>
</evidence>
<dbReference type="InterPro" id="IPR036693">
    <property type="entry name" value="TF_LuxR_autoind-bd_dom_sf"/>
</dbReference>
<dbReference type="SUPFAM" id="SSF46894">
    <property type="entry name" value="C-terminal effector domain of the bipartite response regulators"/>
    <property type="match status" value="1"/>
</dbReference>
<sequence>MAARSFSRLLLAVASEVHSVSDLDTALAEITKRLGFPFYALSHHVEIARSGAEAMRLHNYPEHWAMDYDRQALGLVDPVHRASHVTALGFSWSQLPILIPLTCDDHRILDAGRQQGIGEGFTVPVHVPGEARGTCSFAAPAGHVFSEATKMRAQLAGVFAFETARKLWSRRGQLQSRARGVLTDRQRDCVLLMAQGKSDAEIAQILGISRETATSHIATACRRYRVYKRQVLITLTLFDGTLSFGDLKPWRYPHFL</sequence>
<feature type="domain" description="HTH luxR-type" evidence="4">
    <location>
        <begin position="175"/>
        <end position="240"/>
    </location>
</feature>
<dbReference type="SMART" id="SM00421">
    <property type="entry name" value="HTH_LUXR"/>
    <property type="match status" value="1"/>
</dbReference>
<keyword evidence="1" id="KW-0805">Transcription regulation</keyword>
<comment type="caution">
    <text evidence="5">The sequence shown here is derived from an EMBL/GenBank/DDBJ whole genome shotgun (WGS) entry which is preliminary data.</text>
</comment>
<dbReference type="EMBL" id="JAROCY010000009">
    <property type="protein sequence ID" value="MDF8333690.1"/>
    <property type="molecule type" value="Genomic_DNA"/>
</dbReference>
<reference evidence="5 6" key="1">
    <citation type="submission" date="2023-03" db="EMBL/GenBank/DDBJ databases">
        <title>Novosphingobium cyanobacteriorum sp. nov., isolated from a eutrophic reservoir during the Microcystis bloom period.</title>
        <authorList>
            <person name="Kang M."/>
            <person name="Le V."/>
            <person name="Ko S.-R."/>
            <person name="Lee S.-A."/>
            <person name="Ahn C.-Y."/>
        </authorList>
    </citation>
    <scope>NUCLEOTIDE SEQUENCE [LARGE SCALE GENOMIC DNA]</scope>
    <source>
        <strain evidence="5 6">HBC54</strain>
    </source>
</reference>
<dbReference type="Pfam" id="PF00196">
    <property type="entry name" value="GerE"/>
    <property type="match status" value="1"/>
</dbReference>
<evidence type="ECO:0000256" key="2">
    <source>
        <dbReference type="ARBA" id="ARBA00023125"/>
    </source>
</evidence>
<dbReference type="InterPro" id="IPR036388">
    <property type="entry name" value="WH-like_DNA-bd_sf"/>
</dbReference>
<dbReference type="InterPro" id="IPR016032">
    <property type="entry name" value="Sig_transdc_resp-reg_C-effctor"/>
</dbReference>
<evidence type="ECO:0000313" key="6">
    <source>
        <dbReference type="Proteomes" id="UP001222770"/>
    </source>
</evidence>
<protein>
    <submittedName>
        <fullName evidence="5">Autoinducer binding domain-containing protein</fullName>
    </submittedName>
</protein>
<dbReference type="Gene3D" id="3.30.450.80">
    <property type="entry name" value="Transcription factor LuxR-like, autoinducer-binding domain"/>
    <property type="match status" value="1"/>
</dbReference>
<proteinExistence type="predicted"/>
<evidence type="ECO:0000313" key="5">
    <source>
        <dbReference type="EMBL" id="MDF8333690.1"/>
    </source>
</evidence>
<dbReference type="Proteomes" id="UP001222770">
    <property type="component" value="Unassembled WGS sequence"/>
</dbReference>
<keyword evidence="3" id="KW-0804">Transcription</keyword>
<name>A0ABT6CKU5_9SPHN</name>